<dbReference type="InterPro" id="IPR001387">
    <property type="entry name" value="Cro/C1-type_HTH"/>
</dbReference>
<proteinExistence type="predicted"/>
<dbReference type="Proteomes" id="UP000469724">
    <property type="component" value="Unassembled WGS sequence"/>
</dbReference>
<dbReference type="SMART" id="SM00530">
    <property type="entry name" value="HTH_XRE"/>
    <property type="match status" value="1"/>
</dbReference>
<gene>
    <name evidence="2" type="ORF">G3N56_07660</name>
</gene>
<keyword evidence="3" id="KW-1185">Reference proteome</keyword>
<sequence>MNLREQIRNPNPSRQVRLKAFLLQCEVEYQALADALGISKGALCDVFSGRRPSPKHIARLIELGIPAELLPEPPAPRFPPRRP</sequence>
<name>A0A7K3NK86_9BACT</name>
<dbReference type="AlphaFoldDB" id="A0A7K3NK86"/>
<organism evidence="2 3">
    <name type="scientific">Desulfolutivibrio sulfodismutans</name>
    <dbReference type="NCBI Taxonomy" id="63561"/>
    <lineage>
        <taxon>Bacteria</taxon>
        <taxon>Pseudomonadati</taxon>
        <taxon>Thermodesulfobacteriota</taxon>
        <taxon>Desulfovibrionia</taxon>
        <taxon>Desulfovibrionales</taxon>
        <taxon>Desulfovibrionaceae</taxon>
        <taxon>Desulfolutivibrio</taxon>
    </lineage>
</organism>
<feature type="non-terminal residue" evidence="2">
    <location>
        <position position="83"/>
    </location>
</feature>
<dbReference type="RefSeq" id="WP_163301672.1">
    <property type="nucleotide sequence ID" value="NZ_JAAGRQ010000024.1"/>
</dbReference>
<protein>
    <submittedName>
        <fullName evidence="2">Helix-turn-helix transcriptional regulator</fullName>
    </submittedName>
</protein>
<evidence type="ECO:0000313" key="3">
    <source>
        <dbReference type="Proteomes" id="UP000469724"/>
    </source>
</evidence>
<accession>A0A7K3NK86</accession>
<dbReference type="CDD" id="cd00093">
    <property type="entry name" value="HTH_XRE"/>
    <property type="match status" value="1"/>
</dbReference>
<dbReference type="EMBL" id="JAAGRQ010000024">
    <property type="protein sequence ID" value="NDY56618.1"/>
    <property type="molecule type" value="Genomic_DNA"/>
</dbReference>
<feature type="domain" description="HTH cro/C1-type" evidence="1">
    <location>
        <begin position="17"/>
        <end position="70"/>
    </location>
</feature>
<comment type="caution">
    <text evidence="2">The sequence shown here is derived from an EMBL/GenBank/DDBJ whole genome shotgun (WGS) entry which is preliminary data.</text>
</comment>
<evidence type="ECO:0000313" key="2">
    <source>
        <dbReference type="EMBL" id="NDY56618.1"/>
    </source>
</evidence>
<reference evidence="2 3" key="1">
    <citation type="submission" date="2020-02" db="EMBL/GenBank/DDBJ databases">
        <title>Comparative genomics of sulfur disproportionating microorganisms.</title>
        <authorList>
            <person name="Ward L.M."/>
            <person name="Bertran E."/>
            <person name="Johnston D.T."/>
        </authorList>
    </citation>
    <scope>NUCLEOTIDE SEQUENCE [LARGE SCALE GENOMIC DNA]</scope>
    <source>
        <strain evidence="2 3">DSM 3696</strain>
    </source>
</reference>
<evidence type="ECO:0000259" key="1">
    <source>
        <dbReference type="SMART" id="SM00530"/>
    </source>
</evidence>